<comment type="caution">
    <text evidence="9">The sequence shown here is derived from an EMBL/GenBank/DDBJ whole genome shotgun (WGS) entry which is preliminary data.</text>
</comment>
<feature type="transmembrane region" description="Helical" evidence="7">
    <location>
        <begin position="169"/>
        <end position="191"/>
    </location>
</feature>
<dbReference type="AlphaFoldDB" id="A0A015W0B1"/>
<proteinExistence type="inferred from homology"/>
<evidence type="ECO:0000259" key="8">
    <source>
        <dbReference type="Pfam" id="PF06738"/>
    </source>
</evidence>
<evidence type="ECO:0000256" key="4">
    <source>
        <dbReference type="ARBA" id="ARBA00022989"/>
    </source>
</evidence>
<dbReference type="EMBL" id="JGCY01000329">
    <property type="protein sequence ID" value="EXY73925.1"/>
    <property type="molecule type" value="Genomic_DNA"/>
</dbReference>
<keyword evidence="3 7" id="KW-0812">Transmembrane</keyword>
<feature type="transmembrane region" description="Helical" evidence="7">
    <location>
        <begin position="231"/>
        <end position="254"/>
    </location>
</feature>
<sequence>MDIHQELKELSKFLSEYSTSLMAVGVQTSRIVRNTSRIAESFGFFCDMTIFQKTIIMTLRDADNSHSYSTVNKIKPMGLNFAINSALSTLSWEAYDEHLSLSELQRRYHEIVSKPRESKWLVLILVAFANASFCRLFQGDFISMGIVFVATLAGFFVRTELMGRHWNHLAIFIISSFIASMIGSTGYLMHWGDTPDMALGTSVLYLIPGVPLINAIMDIIDGHVLAGTSRFINACLLIICIAIGLSMTLLITGISTL</sequence>
<keyword evidence="4 7" id="KW-1133">Transmembrane helix</keyword>
<evidence type="ECO:0000313" key="10">
    <source>
        <dbReference type="Proteomes" id="UP000020529"/>
    </source>
</evidence>
<dbReference type="GO" id="GO:0022857">
    <property type="term" value="F:transmembrane transporter activity"/>
    <property type="evidence" value="ECO:0007669"/>
    <property type="project" value="InterPro"/>
</dbReference>
<accession>A0A015W0B1</accession>
<dbReference type="GeneID" id="60366257"/>
<dbReference type="RefSeq" id="WP_005788374.1">
    <property type="nucleotide sequence ID" value="NZ_JGCY01000329.1"/>
</dbReference>
<comment type="similarity">
    <text evidence="6">Belongs to the ThrE exporter (TC 2.A.79) family.</text>
</comment>
<dbReference type="PANTHER" id="PTHR34390">
    <property type="entry name" value="UPF0442 PROTEIN YJJB-RELATED"/>
    <property type="match status" value="1"/>
</dbReference>
<organism evidence="9 10">
    <name type="scientific">Bacteroides fragilis str. 3988T(B)14</name>
    <dbReference type="NCBI Taxonomy" id="1339315"/>
    <lineage>
        <taxon>Bacteria</taxon>
        <taxon>Pseudomonadati</taxon>
        <taxon>Bacteroidota</taxon>
        <taxon>Bacteroidia</taxon>
        <taxon>Bacteroidales</taxon>
        <taxon>Bacteroidaceae</taxon>
        <taxon>Bacteroides</taxon>
    </lineage>
</organism>
<dbReference type="Pfam" id="PF06738">
    <property type="entry name" value="ThrE"/>
    <property type="match status" value="1"/>
</dbReference>
<dbReference type="Proteomes" id="UP000020529">
    <property type="component" value="Unassembled WGS sequence"/>
</dbReference>
<dbReference type="GO" id="GO:0015744">
    <property type="term" value="P:succinate transport"/>
    <property type="evidence" value="ECO:0007669"/>
    <property type="project" value="TreeGrafter"/>
</dbReference>
<keyword evidence="2" id="KW-1003">Cell membrane</keyword>
<keyword evidence="5 7" id="KW-0472">Membrane</keyword>
<evidence type="ECO:0000256" key="5">
    <source>
        <dbReference type="ARBA" id="ARBA00023136"/>
    </source>
</evidence>
<name>A0A015W0B1_BACFG</name>
<evidence type="ECO:0000256" key="3">
    <source>
        <dbReference type="ARBA" id="ARBA00022692"/>
    </source>
</evidence>
<protein>
    <recommendedName>
        <fullName evidence="8">Threonine/serine exporter-like N-terminal domain-containing protein</fullName>
    </recommendedName>
</protein>
<evidence type="ECO:0000256" key="2">
    <source>
        <dbReference type="ARBA" id="ARBA00022475"/>
    </source>
</evidence>
<dbReference type="PATRIC" id="fig|1339315.3.peg.2998"/>
<feature type="domain" description="Threonine/serine exporter-like N-terminal" evidence="8">
    <location>
        <begin position="13"/>
        <end position="250"/>
    </location>
</feature>
<comment type="subcellular location">
    <subcellularLocation>
        <location evidence="1">Cell membrane</location>
        <topology evidence="1">Multi-pass membrane protein</topology>
    </subcellularLocation>
</comment>
<dbReference type="InterPro" id="IPR050539">
    <property type="entry name" value="ThrE_Dicarb/AminoAcid_Exp"/>
</dbReference>
<feature type="transmembrane region" description="Helical" evidence="7">
    <location>
        <begin position="144"/>
        <end position="162"/>
    </location>
</feature>
<evidence type="ECO:0000256" key="1">
    <source>
        <dbReference type="ARBA" id="ARBA00004651"/>
    </source>
</evidence>
<evidence type="ECO:0000313" key="9">
    <source>
        <dbReference type="EMBL" id="EXY73925.1"/>
    </source>
</evidence>
<dbReference type="InterPro" id="IPR010619">
    <property type="entry name" value="ThrE-like_N"/>
</dbReference>
<evidence type="ECO:0000256" key="7">
    <source>
        <dbReference type="SAM" id="Phobius"/>
    </source>
</evidence>
<reference evidence="9 10" key="1">
    <citation type="submission" date="2014-02" db="EMBL/GenBank/DDBJ databases">
        <authorList>
            <person name="Sears C."/>
            <person name="Carroll K."/>
            <person name="Sack B.R."/>
            <person name="Qadri F."/>
            <person name="Myers L.L."/>
            <person name="Chung G.-T."/>
            <person name="Escheverria P."/>
            <person name="Fraser C.M."/>
            <person name="Sadzewicz L."/>
            <person name="Shefchek K.A."/>
            <person name="Tallon L."/>
            <person name="Das S.P."/>
            <person name="Daugherty S."/>
            <person name="Mongodin E.F."/>
        </authorList>
    </citation>
    <scope>NUCLEOTIDE SEQUENCE [LARGE SCALE GENOMIC DNA]</scope>
    <source>
        <strain evidence="10">3988T(B)14</strain>
    </source>
</reference>
<gene>
    <name evidence="9" type="ORF">M124_2287</name>
</gene>
<dbReference type="PANTHER" id="PTHR34390:SF2">
    <property type="entry name" value="SUCCINATE TRANSPORTER SUBUNIT YJJP-RELATED"/>
    <property type="match status" value="1"/>
</dbReference>
<evidence type="ECO:0000256" key="6">
    <source>
        <dbReference type="ARBA" id="ARBA00034125"/>
    </source>
</evidence>
<dbReference type="GO" id="GO:0005886">
    <property type="term" value="C:plasma membrane"/>
    <property type="evidence" value="ECO:0007669"/>
    <property type="project" value="UniProtKB-SubCell"/>
</dbReference>
<feature type="transmembrane region" description="Helical" evidence="7">
    <location>
        <begin position="197"/>
        <end position="219"/>
    </location>
</feature>